<dbReference type="InterPro" id="IPR009003">
    <property type="entry name" value="Peptidase_S1_PA"/>
</dbReference>
<sequence length="471" mass="53024">MHRRLAYQILLILFISITRVCAADENYARSVVKVMAFYGKDKQGKDLCGLSTGFVYNQANTVVTTLHSIAGANSIIVRSEITGIMFRAKPLKVLKNADLVLLQLNTDSRLPALHSANVSSNSHETFRIWGYPLDVATMQGDNITFLSSLNNAPVLNEIIGTSTYQNLIKEINAEGYPALNTQIERVSAIQPGHSGSPIFNSLGQVIGIADGGIAGGYARINWAIKAEPYLNDLLASNQNVTGISKSSLNELYSMELTNKPDDVFTPNIVIRDRYNQKMVKTWVKSLAELINSLPTNEDDARNAFKHYQNDYKLDIEDIQIQVYENFETGFTLAVPVGSKFYLDDKSGYFVIESDYEKEYYLMNTSKNFDSLVNRADAFDKYFELLDDWILPAGAYSEYTKKEDYYRIGRDLRSSDNKVLLNVRADVYHNFLDARATIRDSKLRNGANPNTSYVLDVLDRINKSNLPKLIQQ</sequence>
<dbReference type="Gene3D" id="2.40.10.10">
    <property type="entry name" value="Trypsin-like serine proteases"/>
    <property type="match status" value="2"/>
</dbReference>
<organism evidence="2 3">
    <name type="scientific">Taibaiella soli</name>
    <dbReference type="NCBI Taxonomy" id="1649169"/>
    <lineage>
        <taxon>Bacteria</taxon>
        <taxon>Pseudomonadati</taxon>
        <taxon>Bacteroidota</taxon>
        <taxon>Chitinophagia</taxon>
        <taxon>Chitinophagales</taxon>
        <taxon>Chitinophagaceae</taxon>
        <taxon>Taibaiella</taxon>
    </lineage>
</organism>
<comment type="caution">
    <text evidence="2">The sequence shown here is derived from an EMBL/GenBank/DDBJ whole genome shotgun (WGS) entry which is preliminary data.</text>
</comment>
<proteinExistence type="predicted"/>
<dbReference type="EMBL" id="QKTW01000017">
    <property type="protein sequence ID" value="PZF72620.1"/>
    <property type="molecule type" value="Genomic_DNA"/>
</dbReference>
<dbReference type="InterPro" id="IPR043504">
    <property type="entry name" value="Peptidase_S1_PA_chymotrypsin"/>
</dbReference>
<dbReference type="OrthoDB" id="8581982at2"/>
<accession>A0A2W2AK43</accession>
<evidence type="ECO:0000256" key="1">
    <source>
        <dbReference type="SAM" id="SignalP"/>
    </source>
</evidence>
<dbReference type="SUPFAM" id="SSF50494">
    <property type="entry name" value="Trypsin-like serine proteases"/>
    <property type="match status" value="1"/>
</dbReference>
<keyword evidence="1" id="KW-0732">Signal</keyword>
<dbReference type="Proteomes" id="UP000248745">
    <property type="component" value="Unassembled WGS sequence"/>
</dbReference>
<reference evidence="2 3" key="1">
    <citation type="submission" date="2018-06" db="EMBL/GenBank/DDBJ databases">
        <title>Mucibacter soli gen. nov., sp. nov., a new member of the family Chitinophagaceae producing mucin.</title>
        <authorList>
            <person name="Kim M.-K."/>
            <person name="Park S."/>
            <person name="Kim T.-S."/>
            <person name="Joung Y."/>
            <person name="Han J.-H."/>
            <person name="Kim S.B."/>
        </authorList>
    </citation>
    <scope>NUCLEOTIDE SEQUENCE [LARGE SCALE GENOMIC DNA]</scope>
    <source>
        <strain evidence="2 3">R1-15</strain>
    </source>
</reference>
<protein>
    <recommendedName>
        <fullName evidence="4">Serine protease</fullName>
    </recommendedName>
</protein>
<evidence type="ECO:0008006" key="4">
    <source>
        <dbReference type="Google" id="ProtNLM"/>
    </source>
</evidence>
<gene>
    <name evidence="2" type="ORF">DN068_12195</name>
</gene>
<feature type="chain" id="PRO_5015864625" description="Serine protease" evidence="1">
    <location>
        <begin position="23"/>
        <end position="471"/>
    </location>
</feature>
<dbReference type="AlphaFoldDB" id="A0A2W2AK43"/>
<keyword evidence="3" id="KW-1185">Reference proteome</keyword>
<name>A0A2W2AK43_9BACT</name>
<evidence type="ECO:0000313" key="2">
    <source>
        <dbReference type="EMBL" id="PZF72620.1"/>
    </source>
</evidence>
<dbReference type="RefSeq" id="WP_110999211.1">
    <property type="nucleotide sequence ID" value="NZ_QKTW01000017.1"/>
</dbReference>
<dbReference type="Pfam" id="PF13365">
    <property type="entry name" value="Trypsin_2"/>
    <property type="match status" value="1"/>
</dbReference>
<evidence type="ECO:0000313" key="3">
    <source>
        <dbReference type="Proteomes" id="UP000248745"/>
    </source>
</evidence>
<feature type="signal peptide" evidence="1">
    <location>
        <begin position="1"/>
        <end position="22"/>
    </location>
</feature>